<reference evidence="1 2" key="1">
    <citation type="submission" date="2019-07" db="EMBL/GenBank/DDBJ databases">
        <title>Rapid identification of Enteric Bacteria from Whole Genome Sequences (WGS) using Average Nucleotide Identity (ANI).</title>
        <authorList>
            <person name="Lane C."/>
        </authorList>
    </citation>
    <scope>NUCLEOTIDE SEQUENCE [LARGE SCALE GENOMIC DNA]</scope>
    <source>
        <strain evidence="1 2">2011D-8905</strain>
    </source>
</reference>
<dbReference type="EMBL" id="VOAW01000014">
    <property type="protein sequence ID" value="TWO26123.1"/>
    <property type="molecule type" value="Genomic_DNA"/>
</dbReference>
<gene>
    <name evidence="1" type="ORF">ZA01_04805</name>
</gene>
<sequence>MFGFIKNRQIIPNVFKDYSQYEINYIFLNFYNALNESDMKIPYKYAKVAKNLKDIFKLYIQDLLESGDDFEQCVYSKEIIEIYKKNGFCNSLKHQIPDLIPAKLILNVFFQEEFLIDPQVVFENFVFDKIAKTNPKLKINIKNNLCIIGNKMAISAKFFQDEKNDIDYALRIISQNSFDKFYIVYPRSKKFTQYKQIRHFLCENNNTLLKLVPYTINNQILRR</sequence>
<comment type="caution">
    <text evidence="1">The sequence shown here is derived from an EMBL/GenBank/DDBJ whole genome shotgun (WGS) entry which is preliminary data.</text>
</comment>
<dbReference type="RefSeq" id="WP_147500827.1">
    <property type="nucleotide sequence ID" value="NZ_JANPQO010000007.1"/>
</dbReference>
<name>A0ABY3G6S8_9BACT</name>
<protein>
    <submittedName>
        <fullName evidence="1">Uncharacterized protein</fullName>
    </submittedName>
</protein>
<proteinExistence type="predicted"/>
<evidence type="ECO:0000313" key="2">
    <source>
        <dbReference type="Proteomes" id="UP000321614"/>
    </source>
</evidence>
<accession>A0ABY3G6S8</accession>
<organism evidence="1 2">
    <name type="scientific">Campylobacter insulaenigrae</name>
    <dbReference type="NCBI Taxonomy" id="260714"/>
    <lineage>
        <taxon>Bacteria</taxon>
        <taxon>Pseudomonadati</taxon>
        <taxon>Campylobacterota</taxon>
        <taxon>Epsilonproteobacteria</taxon>
        <taxon>Campylobacterales</taxon>
        <taxon>Campylobacteraceae</taxon>
        <taxon>Campylobacter</taxon>
    </lineage>
</organism>
<keyword evidence="2" id="KW-1185">Reference proteome</keyword>
<evidence type="ECO:0000313" key="1">
    <source>
        <dbReference type="EMBL" id="TWO26123.1"/>
    </source>
</evidence>
<dbReference type="Proteomes" id="UP000321614">
    <property type="component" value="Unassembled WGS sequence"/>
</dbReference>